<feature type="domain" description="C2H2-type" evidence="8">
    <location>
        <begin position="353"/>
        <end position="376"/>
    </location>
</feature>
<dbReference type="GO" id="GO:0008270">
    <property type="term" value="F:zinc ion binding"/>
    <property type="evidence" value="ECO:0007669"/>
    <property type="project" value="UniProtKB-KW"/>
</dbReference>
<accession>A0A6A6JMN1</accession>
<dbReference type="InterPro" id="IPR013087">
    <property type="entry name" value="Znf_C2H2_type"/>
</dbReference>
<keyword evidence="10" id="KW-1185">Reference proteome</keyword>
<evidence type="ECO:0008006" key="11">
    <source>
        <dbReference type="Google" id="ProtNLM"/>
    </source>
</evidence>
<dbReference type="GeneID" id="54548686"/>
<keyword evidence="1 5" id="KW-0238">DNA-binding</keyword>
<dbReference type="PANTHER" id="PTHR11850">
    <property type="entry name" value="HOMEOBOX PROTEIN TRANSCRIPTION FACTORS"/>
    <property type="match status" value="1"/>
</dbReference>
<dbReference type="RefSeq" id="XP_033654737.1">
    <property type="nucleotide sequence ID" value="XM_033795511.1"/>
</dbReference>
<proteinExistence type="predicted"/>
<feature type="compositionally biased region" description="Basic residues" evidence="6">
    <location>
        <begin position="329"/>
        <end position="338"/>
    </location>
</feature>
<keyword evidence="4" id="KW-0863">Zinc-finger</keyword>
<gene>
    <name evidence="9" type="ORF">EI97DRAFT_375538</name>
</gene>
<organism evidence="9 10">
    <name type="scientific">Westerdykella ornata</name>
    <dbReference type="NCBI Taxonomy" id="318751"/>
    <lineage>
        <taxon>Eukaryota</taxon>
        <taxon>Fungi</taxon>
        <taxon>Dikarya</taxon>
        <taxon>Ascomycota</taxon>
        <taxon>Pezizomycotina</taxon>
        <taxon>Dothideomycetes</taxon>
        <taxon>Pleosporomycetidae</taxon>
        <taxon>Pleosporales</taxon>
        <taxon>Sporormiaceae</taxon>
        <taxon>Westerdykella</taxon>
    </lineage>
</organism>
<feature type="domain" description="Homeobox" evidence="7">
    <location>
        <begin position="141"/>
        <end position="204"/>
    </location>
</feature>
<keyword evidence="4" id="KW-0479">Metal-binding</keyword>
<dbReference type="Pfam" id="PF05920">
    <property type="entry name" value="Homeobox_KN"/>
    <property type="match status" value="1"/>
</dbReference>
<feature type="DNA-binding region" description="Homeobox" evidence="5">
    <location>
        <begin position="143"/>
        <end position="205"/>
    </location>
</feature>
<evidence type="ECO:0000259" key="7">
    <source>
        <dbReference type="PROSITE" id="PS50071"/>
    </source>
</evidence>
<feature type="compositionally biased region" description="Basic residues" evidence="6">
    <location>
        <begin position="197"/>
        <end position="207"/>
    </location>
</feature>
<feature type="compositionally biased region" description="Low complexity" evidence="6">
    <location>
        <begin position="571"/>
        <end position="601"/>
    </location>
</feature>
<evidence type="ECO:0000256" key="3">
    <source>
        <dbReference type="ARBA" id="ARBA00023242"/>
    </source>
</evidence>
<evidence type="ECO:0000313" key="10">
    <source>
        <dbReference type="Proteomes" id="UP000800097"/>
    </source>
</evidence>
<feature type="compositionally biased region" description="Low complexity" evidence="6">
    <location>
        <begin position="765"/>
        <end position="782"/>
    </location>
</feature>
<dbReference type="PROSITE" id="PS00028">
    <property type="entry name" value="ZINC_FINGER_C2H2_1"/>
    <property type="match status" value="1"/>
</dbReference>
<name>A0A6A6JMN1_WESOR</name>
<comment type="subcellular location">
    <subcellularLocation>
        <location evidence="5">Nucleus</location>
    </subcellularLocation>
</comment>
<evidence type="ECO:0000259" key="8">
    <source>
        <dbReference type="PROSITE" id="PS50157"/>
    </source>
</evidence>
<dbReference type="CDD" id="cd00086">
    <property type="entry name" value="homeodomain"/>
    <property type="match status" value="1"/>
</dbReference>
<reference evidence="9" key="1">
    <citation type="journal article" date="2020" name="Stud. Mycol.">
        <title>101 Dothideomycetes genomes: a test case for predicting lifestyles and emergence of pathogens.</title>
        <authorList>
            <person name="Haridas S."/>
            <person name="Albert R."/>
            <person name="Binder M."/>
            <person name="Bloem J."/>
            <person name="Labutti K."/>
            <person name="Salamov A."/>
            <person name="Andreopoulos B."/>
            <person name="Baker S."/>
            <person name="Barry K."/>
            <person name="Bills G."/>
            <person name="Bluhm B."/>
            <person name="Cannon C."/>
            <person name="Castanera R."/>
            <person name="Culley D."/>
            <person name="Daum C."/>
            <person name="Ezra D."/>
            <person name="Gonzalez J."/>
            <person name="Henrissat B."/>
            <person name="Kuo A."/>
            <person name="Liang C."/>
            <person name="Lipzen A."/>
            <person name="Lutzoni F."/>
            <person name="Magnuson J."/>
            <person name="Mondo S."/>
            <person name="Nolan M."/>
            <person name="Ohm R."/>
            <person name="Pangilinan J."/>
            <person name="Park H.-J."/>
            <person name="Ramirez L."/>
            <person name="Alfaro M."/>
            <person name="Sun H."/>
            <person name="Tritt A."/>
            <person name="Yoshinaga Y."/>
            <person name="Zwiers L.-H."/>
            <person name="Turgeon B."/>
            <person name="Goodwin S."/>
            <person name="Spatafora J."/>
            <person name="Crous P."/>
            <person name="Grigoriev I."/>
        </authorList>
    </citation>
    <scope>NUCLEOTIDE SEQUENCE</scope>
    <source>
        <strain evidence="9">CBS 379.55</strain>
    </source>
</reference>
<feature type="compositionally biased region" description="Low complexity" evidence="6">
    <location>
        <begin position="313"/>
        <end position="326"/>
    </location>
</feature>
<dbReference type="InterPro" id="IPR008422">
    <property type="entry name" value="KN_HD"/>
</dbReference>
<dbReference type="PROSITE" id="PS50071">
    <property type="entry name" value="HOMEOBOX_2"/>
    <property type="match status" value="1"/>
</dbReference>
<evidence type="ECO:0000256" key="2">
    <source>
        <dbReference type="ARBA" id="ARBA00023155"/>
    </source>
</evidence>
<dbReference type="Proteomes" id="UP000800097">
    <property type="component" value="Unassembled WGS sequence"/>
</dbReference>
<evidence type="ECO:0000256" key="6">
    <source>
        <dbReference type="SAM" id="MobiDB-lite"/>
    </source>
</evidence>
<keyword evidence="2 5" id="KW-0371">Homeobox</keyword>
<evidence type="ECO:0000313" key="9">
    <source>
        <dbReference type="EMBL" id="KAF2277198.1"/>
    </source>
</evidence>
<evidence type="ECO:0000256" key="4">
    <source>
        <dbReference type="PROSITE-ProRule" id="PRU00042"/>
    </source>
</evidence>
<feature type="compositionally biased region" description="Polar residues" evidence="6">
    <location>
        <begin position="279"/>
        <end position="310"/>
    </location>
</feature>
<dbReference type="GO" id="GO:0005634">
    <property type="term" value="C:nucleus"/>
    <property type="evidence" value="ECO:0007669"/>
    <property type="project" value="UniProtKB-SubCell"/>
</dbReference>
<dbReference type="InterPro" id="IPR050224">
    <property type="entry name" value="TALE_homeobox"/>
</dbReference>
<evidence type="ECO:0000256" key="1">
    <source>
        <dbReference type="ARBA" id="ARBA00023125"/>
    </source>
</evidence>
<dbReference type="GO" id="GO:0006355">
    <property type="term" value="P:regulation of DNA-templated transcription"/>
    <property type="evidence" value="ECO:0007669"/>
    <property type="project" value="InterPro"/>
</dbReference>
<keyword evidence="4" id="KW-0862">Zinc</keyword>
<dbReference type="GO" id="GO:0003677">
    <property type="term" value="F:DNA binding"/>
    <property type="evidence" value="ECO:0007669"/>
    <property type="project" value="UniProtKB-UniRule"/>
</dbReference>
<dbReference type="InterPro" id="IPR001356">
    <property type="entry name" value="HD"/>
</dbReference>
<feature type="region of interest" description="Disordered" evidence="6">
    <location>
        <begin position="196"/>
        <end position="345"/>
    </location>
</feature>
<keyword evidence="3 5" id="KW-0539">Nucleus</keyword>
<sequence length="954" mass="104490">MLLTAASCSCNKDIHVVADGLQPAREEPEFDYNFSNWLPRYTKPVHPCEYCRSRGLECFLYNAQTGKPTSCSPCNALFRPCSFSDPDKLPMLRNRTALDTLNVVTEDAAQCFGGRTGKKPLRSLGYMGPIIVGDLLADDAPKRGTGASRFPREAVKILKDWMIAHIDHPYPTEEEKEALKVQTGLSIGQISNWMANTRRRQKARPKRAASPSIRPSTEAVNIPPGRTWDDMNPLERWKHSPPENEPAPLTAIAKAMQTFDPPAPTDPSTSYNGAKKHSNGSTGSFSVFRAPSSTSGETSFTNMSSGSLGSAFSHGSRNSLGSLNSLKSKERRRRRRMPPRTPKLDLDSEKRLFQCTFCTDRFKNKYDWSRHEKSLHLSLVKWICAPLGDVITCTSSGQRQCVYCDAIDPTDEHLAAHNHRACEEKGIEARTFYRKDHLSQHLRLMHGCKMIPSMDSWKAEVQNIRSRCGFCNTFFDKWQDRVDHLAKEFRNGATMKDWKGCRGLEPHIAAQVTNAMPPYLIANESKSPFPFSATNATSMKHSCLNLDQTDLEYLLPTASNSPTHPADHTSHSNSSHTPTTAANASPQNSQQSPSGDSSDQNENPNPNATCWEVLTLRLGQMARQYIETHGPNSLTDEMLQTHARRILYDCDDPWNQTAADNPEWLGLFKKAHGIITPTDDRQHNHSLSHHEILEDLGVGPGAKLDKSFDLSNFHCVIEGQHSGMETETLAYECTLSGSMKISQTAREWKRNSQSSLTNQTVPGMSSASSGPSPSTSVSASASHPHEYIGLQQTPIMELMCSTPGGPCFGENGEIGFSARQLGKGPGKQAYFLDHLGDPPPAQTLHSGQTAPAPAAESGHPDLLDWSQFSTAASVAVPASLPTSTAAGQFGLSSSMPALGMGTAMASGFLTGAEEGVGNMPSMQWDDADLTFPLDMDMDLDFDGLDVDALLGGSS</sequence>
<dbReference type="EMBL" id="ML986491">
    <property type="protein sequence ID" value="KAF2277198.1"/>
    <property type="molecule type" value="Genomic_DNA"/>
</dbReference>
<dbReference type="PROSITE" id="PS50157">
    <property type="entry name" value="ZINC_FINGER_C2H2_2"/>
    <property type="match status" value="1"/>
</dbReference>
<feature type="compositionally biased region" description="Polar residues" evidence="6">
    <location>
        <begin position="744"/>
        <end position="763"/>
    </location>
</feature>
<dbReference type="SMART" id="SM00389">
    <property type="entry name" value="HOX"/>
    <property type="match status" value="1"/>
</dbReference>
<dbReference type="OrthoDB" id="5399138at2759"/>
<protein>
    <recommendedName>
        <fullName evidence="11">Homeobox and C2H2 transcription factor</fullName>
    </recommendedName>
</protein>
<dbReference type="InterPro" id="IPR009057">
    <property type="entry name" value="Homeodomain-like_sf"/>
</dbReference>
<feature type="region of interest" description="Disordered" evidence="6">
    <location>
        <begin position="744"/>
        <end position="782"/>
    </location>
</feature>
<feature type="region of interest" description="Disordered" evidence="6">
    <location>
        <begin position="827"/>
        <end position="862"/>
    </location>
</feature>
<dbReference type="Gene3D" id="1.10.10.60">
    <property type="entry name" value="Homeodomain-like"/>
    <property type="match status" value="1"/>
</dbReference>
<feature type="region of interest" description="Disordered" evidence="6">
    <location>
        <begin position="556"/>
        <end position="608"/>
    </location>
</feature>
<evidence type="ECO:0000256" key="5">
    <source>
        <dbReference type="PROSITE-ProRule" id="PRU00108"/>
    </source>
</evidence>
<dbReference type="SUPFAM" id="SSF46689">
    <property type="entry name" value="Homeodomain-like"/>
    <property type="match status" value="1"/>
</dbReference>
<feature type="compositionally biased region" description="Basic and acidic residues" evidence="6">
    <location>
        <begin position="227"/>
        <end position="242"/>
    </location>
</feature>
<dbReference type="AlphaFoldDB" id="A0A6A6JMN1"/>